<proteinExistence type="inferred from homology"/>
<evidence type="ECO:0000259" key="7">
    <source>
        <dbReference type="Pfam" id="PF01850"/>
    </source>
</evidence>
<dbReference type="PANTHER" id="PTHR35901">
    <property type="entry name" value="RIBONUCLEASE VAPC3"/>
    <property type="match status" value="1"/>
</dbReference>
<sequence length="140" mass="16101">MSQYVLDASIAIKWFVPEVYSDAARRLLASNHTFLAPDFFYPEVGNVLWKRVRRKEDTADNARQTLADLNAFPIEVYLSQPLMPLALDIALETDRAVYDCLYLALAITQRCQMVTADEKFYNALSTSTYVNNLLWVENIR</sequence>
<dbReference type="GO" id="GO:0000287">
    <property type="term" value="F:magnesium ion binding"/>
    <property type="evidence" value="ECO:0007669"/>
    <property type="project" value="UniProtKB-UniRule"/>
</dbReference>
<dbReference type="Proteomes" id="UP000031549">
    <property type="component" value="Unassembled WGS sequence"/>
</dbReference>
<dbReference type="GO" id="GO:0004540">
    <property type="term" value="F:RNA nuclease activity"/>
    <property type="evidence" value="ECO:0007669"/>
    <property type="project" value="InterPro"/>
</dbReference>
<comment type="similarity">
    <text evidence="6">Belongs to the PINc/VapC protein family.</text>
</comment>
<name>A0A846H1N6_9CYAN</name>
<dbReference type="PANTHER" id="PTHR35901:SF1">
    <property type="entry name" value="EXONUCLEASE VAPC9"/>
    <property type="match status" value="1"/>
</dbReference>
<feature type="domain" description="PIN" evidence="7">
    <location>
        <begin position="4"/>
        <end position="122"/>
    </location>
</feature>
<dbReference type="Pfam" id="PF01850">
    <property type="entry name" value="PIN"/>
    <property type="match status" value="1"/>
</dbReference>
<keyword evidence="5 6" id="KW-0460">Magnesium</keyword>
<dbReference type="EC" id="3.1.-.-" evidence="6"/>
<evidence type="ECO:0000313" key="8">
    <source>
        <dbReference type="EMBL" id="NEU71305.1"/>
    </source>
</evidence>
<evidence type="ECO:0000313" key="9">
    <source>
        <dbReference type="Proteomes" id="UP000031549"/>
    </source>
</evidence>
<comment type="cofactor">
    <cofactor evidence="6">
        <name>Mg(2+)</name>
        <dbReference type="ChEBI" id="CHEBI:18420"/>
    </cofactor>
</comment>
<dbReference type="GO" id="GO:0090729">
    <property type="term" value="F:toxin activity"/>
    <property type="evidence" value="ECO:0007669"/>
    <property type="project" value="UniProtKB-KW"/>
</dbReference>
<dbReference type="InterPro" id="IPR002716">
    <property type="entry name" value="PIN_dom"/>
</dbReference>
<accession>A0A846H1N6</accession>
<dbReference type="HAMAP" id="MF_00265">
    <property type="entry name" value="VapC_Nob1"/>
    <property type="match status" value="1"/>
</dbReference>
<dbReference type="CDD" id="cd09873">
    <property type="entry name" value="PIN_Pae0151-like"/>
    <property type="match status" value="1"/>
</dbReference>
<keyword evidence="6" id="KW-0800">Toxin</keyword>
<dbReference type="InterPro" id="IPR051619">
    <property type="entry name" value="TypeII_TA_RNase_PINc/VapC"/>
</dbReference>
<gene>
    <name evidence="6" type="primary">vapC</name>
    <name evidence="8" type="ORF">PI95_001575</name>
</gene>
<feature type="binding site" evidence="6">
    <location>
        <position position="99"/>
    </location>
    <ligand>
        <name>Mg(2+)</name>
        <dbReference type="ChEBI" id="CHEBI:18420"/>
    </ligand>
</feature>
<evidence type="ECO:0000256" key="3">
    <source>
        <dbReference type="ARBA" id="ARBA00022723"/>
    </source>
</evidence>
<dbReference type="EMBL" id="JTCM02000002">
    <property type="protein sequence ID" value="NEU71305.1"/>
    <property type="molecule type" value="Genomic_DNA"/>
</dbReference>
<keyword evidence="4 6" id="KW-0378">Hydrolase</keyword>
<evidence type="ECO:0000256" key="2">
    <source>
        <dbReference type="ARBA" id="ARBA00022722"/>
    </source>
</evidence>
<comment type="caution">
    <text evidence="8">The sequence shown here is derived from an EMBL/GenBank/DDBJ whole genome shotgun (WGS) entry which is preliminary data.</text>
</comment>
<evidence type="ECO:0000256" key="1">
    <source>
        <dbReference type="ARBA" id="ARBA00022649"/>
    </source>
</evidence>
<dbReference type="SUPFAM" id="SSF88723">
    <property type="entry name" value="PIN domain-like"/>
    <property type="match status" value="1"/>
</dbReference>
<dbReference type="RefSeq" id="WP_039748647.1">
    <property type="nucleotide sequence ID" value="NZ_JTCM02000002.1"/>
</dbReference>
<dbReference type="InterPro" id="IPR029060">
    <property type="entry name" value="PIN-like_dom_sf"/>
</dbReference>
<keyword evidence="3 6" id="KW-0479">Metal-binding</keyword>
<keyword evidence="1 6" id="KW-1277">Toxin-antitoxin system</keyword>
<comment type="function">
    <text evidence="6">Toxic component of a toxin-antitoxin (TA) system. An RNase.</text>
</comment>
<feature type="binding site" evidence="6">
    <location>
        <position position="7"/>
    </location>
    <ligand>
        <name>Mg(2+)</name>
        <dbReference type="ChEBI" id="CHEBI:18420"/>
    </ligand>
</feature>
<dbReference type="GO" id="GO:0016787">
    <property type="term" value="F:hydrolase activity"/>
    <property type="evidence" value="ECO:0007669"/>
    <property type="project" value="UniProtKB-KW"/>
</dbReference>
<keyword evidence="9" id="KW-1185">Reference proteome</keyword>
<reference evidence="8 9" key="1">
    <citation type="journal article" date="2015" name="Genome Announc.">
        <title>Draft Genome Sequence of Cyanobacterium Hassallia byssoidea Strain VB512170, Isolated from Monuments in India.</title>
        <authorList>
            <person name="Singh D."/>
            <person name="Chandrababunaidu M.M."/>
            <person name="Panda A."/>
            <person name="Sen D."/>
            <person name="Bhattacharyya S."/>
            <person name="Adhikary S.P."/>
            <person name="Tripathy S."/>
        </authorList>
    </citation>
    <scope>NUCLEOTIDE SEQUENCE [LARGE SCALE GENOMIC DNA]</scope>
    <source>
        <strain evidence="8 9">VB512170</strain>
    </source>
</reference>
<protein>
    <recommendedName>
        <fullName evidence="6">Ribonuclease VapC</fullName>
        <shortName evidence="6">RNase VapC</shortName>
        <ecNumber evidence="6">3.1.-.-</ecNumber>
    </recommendedName>
    <alternativeName>
        <fullName evidence="6">Toxin VapC</fullName>
    </alternativeName>
</protein>
<dbReference type="AlphaFoldDB" id="A0A846H1N6"/>
<dbReference type="InterPro" id="IPR022907">
    <property type="entry name" value="VapC_family"/>
</dbReference>
<evidence type="ECO:0000256" key="6">
    <source>
        <dbReference type="HAMAP-Rule" id="MF_00265"/>
    </source>
</evidence>
<evidence type="ECO:0000256" key="5">
    <source>
        <dbReference type="ARBA" id="ARBA00022842"/>
    </source>
</evidence>
<keyword evidence="2 6" id="KW-0540">Nuclease</keyword>
<dbReference type="InterPro" id="IPR044153">
    <property type="entry name" value="PIN_Pae0151-like"/>
</dbReference>
<evidence type="ECO:0000256" key="4">
    <source>
        <dbReference type="ARBA" id="ARBA00022801"/>
    </source>
</evidence>
<dbReference type="Gene3D" id="3.40.50.1010">
    <property type="entry name" value="5'-nuclease"/>
    <property type="match status" value="1"/>
</dbReference>
<organism evidence="8 9">
    <name type="scientific">Hassallia byssoidea VB512170</name>
    <dbReference type="NCBI Taxonomy" id="1304833"/>
    <lineage>
        <taxon>Bacteria</taxon>
        <taxon>Bacillati</taxon>
        <taxon>Cyanobacteriota</taxon>
        <taxon>Cyanophyceae</taxon>
        <taxon>Nostocales</taxon>
        <taxon>Tolypothrichaceae</taxon>
        <taxon>Hassallia</taxon>
    </lineage>
</organism>